<dbReference type="RefSeq" id="WP_152755792.1">
    <property type="nucleotide sequence ID" value="NZ_WHLY01000001.1"/>
</dbReference>
<dbReference type="EMBL" id="WHLY01000001">
    <property type="protein sequence ID" value="MPR31803.1"/>
    <property type="molecule type" value="Genomic_DNA"/>
</dbReference>
<evidence type="ECO:0000313" key="3">
    <source>
        <dbReference type="Proteomes" id="UP000479293"/>
    </source>
</evidence>
<proteinExistence type="predicted"/>
<keyword evidence="1" id="KW-1133">Transmembrane helix</keyword>
<keyword evidence="3" id="KW-1185">Reference proteome</keyword>
<sequence>MQKSNKILISVVSLFTIVTLGCNVILKAQYDKIDFDDPYHGYGTEIVSPFKHVVLSGTGRGLTQILPGREFQIKTTLSERALNWKVEGDTLRVDLARNLNENNWAPNDLSKAEPVAFIIAPRVSGVYSTGVNCKVSDLKNERFTLRQEKSRVLLVNNSIQNLTAQVVLGSSLTIDQKSRIDTAAISLNDSSRLTAADDNFKRFQLQADESAHLELPMSLINIISKKQ</sequence>
<name>A0A7C9BD21_9BACT</name>
<protein>
    <submittedName>
        <fullName evidence="2">Uncharacterized protein</fullName>
    </submittedName>
</protein>
<keyword evidence="1" id="KW-0472">Membrane</keyword>
<organism evidence="2 3">
    <name type="scientific">Salmonirosea aquatica</name>
    <dbReference type="NCBI Taxonomy" id="2654236"/>
    <lineage>
        <taxon>Bacteria</taxon>
        <taxon>Pseudomonadati</taxon>
        <taxon>Bacteroidota</taxon>
        <taxon>Cytophagia</taxon>
        <taxon>Cytophagales</taxon>
        <taxon>Spirosomataceae</taxon>
        <taxon>Salmonirosea</taxon>
    </lineage>
</organism>
<reference evidence="2 3" key="1">
    <citation type="submission" date="2019-10" db="EMBL/GenBank/DDBJ databases">
        <title>Draft Genome Sequence of Cytophagaceae sp. SJW1-29.</title>
        <authorList>
            <person name="Choi A."/>
        </authorList>
    </citation>
    <scope>NUCLEOTIDE SEQUENCE [LARGE SCALE GENOMIC DNA]</scope>
    <source>
        <strain evidence="2 3">SJW1-29</strain>
    </source>
</reference>
<dbReference type="Gene3D" id="2.160.20.120">
    <property type="match status" value="1"/>
</dbReference>
<feature type="transmembrane region" description="Helical" evidence="1">
    <location>
        <begin position="7"/>
        <end position="26"/>
    </location>
</feature>
<evidence type="ECO:0000313" key="2">
    <source>
        <dbReference type="EMBL" id="MPR31803.1"/>
    </source>
</evidence>
<comment type="caution">
    <text evidence="2">The sequence shown here is derived from an EMBL/GenBank/DDBJ whole genome shotgun (WGS) entry which is preliminary data.</text>
</comment>
<accession>A0A7C9BD21</accession>
<gene>
    <name evidence="2" type="ORF">GBK04_00175</name>
</gene>
<dbReference type="AlphaFoldDB" id="A0A7C9BD21"/>
<evidence type="ECO:0000256" key="1">
    <source>
        <dbReference type="SAM" id="Phobius"/>
    </source>
</evidence>
<keyword evidence="1" id="KW-0812">Transmembrane</keyword>
<dbReference type="Proteomes" id="UP000479293">
    <property type="component" value="Unassembled WGS sequence"/>
</dbReference>
<dbReference type="PROSITE" id="PS51257">
    <property type="entry name" value="PROKAR_LIPOPROTEIN"/>
    <property type="match status" value="1"/>
</dbReference>